<protein>
    <recommendedName>
        <fullName evidence="3">MSHA biogenesis protein MshP</fullName>
    </recommendedName>
</protein>
<evidence type="ECO:0000313" key="1">
    <source>
        <dbReference type="EMBL" id="ALS97000.1"/>
    </source>
</evidence>
<dbReference type="EMBL" id="CP013650">
    <property type="protein sequence ID" value="ALS97000.1"/>
    <property type="molecule type" value="Genomic_DNA"/>
</dbReference>
<dbReference type="KEGG" id="lal:AT746_01040"/>
<proteinExistence type="predicted"/>
<name>A0A0U3AVN0_9ALTE</name>
<dbReference type="AlphaFoldDB" id="A0A0U3AVN0"/>
<reference evidence="1 2" key="1">
    <citation type="submission" date="2015-12" db="EMBL/GenBank/DDBJ databases">
        <title>Complete genome of Lacimicrobium alkaliphilum KCTC 32984.</title>
        <authorList>
            <person name="Kim S.-G."/>
            <person name="Lee Y.-J."/>
        </authorList>
    </citation>
    <scope>NUCLEOTIDE SEQUENCE [LARGE SCALE GENOMIC DNA]</scope>
    <source>
        <strain evidence="1 2">YelD216</strain>
    </source>
</reference>
<dbReference type="STRING" id="1526571.AT746_01040"/>
<gene>
    <name evidence="1" type="ORF">AT746_01040</name>
</gene>
<evidence type="ECO:0008006" key="3">
    <source>
        <dbReference type="Google" id="ProtNLM"/>
    </source>
</evidence>
<organism evidence="1 2">
    <name type="scientific">Lacimicrobium alkaliphilum</name>
    <dbReference type="NCBI Taxonomy" id="1526571"/>
    <lineage>
        <taxon>Bacteria</taxon>
        <taxon>Pseudomonadati</taxon>
        <taxon>Pseudomonadota</taxon>
        <taxon>Gammaproteobacteria</taxon>
        <taxon>Alteromonadales</taxon>
        <taxon>Alteromonadaceae</taxon>
        <taxon>Lacimicrobium</taxon>
    </lineage>
</organism>
<accession>A0A0U3AVN0</accession>
<keyword evidence="2" id="KW-1185">Reference proteome</keyword>
<evidence type="ECO:0000313" key="2">
    <source>
        <dbReference type="Proteomes" id="UP000068447"/>
    </source>
</evidence>
<sequence length="138" mass="14527">MLVISLFVIVVMALLVLTLIRLLSASGDSLIYEVYGLRAHQAAKSGLELKLTEVFPLCPLGSVNPVCADGSRNLPSACDADTTLSFALQGLQNCSVSSSCSVDNTGDSRYYQFTSTGTCEAGDAVTARTVSVDARVEL</sequence>
<dbReference type="Proteomes" id="UP000068447">
    <property type="component" value="Chromosome"/>
</dbReference>